<gene>
    <name evidence="3" type="ORF">HALOF300_02309</name>
</gene>
<dbReference type="Proteomes" id="UP000419743">
    <property type="component" value="Unassembled WGS sequence"/>
</dbReference>
<evidence type="ECO:0000256" key="2">
    <source>
        <dbReference type="SAM" id="Phobius"/>
    </source>
</evidence>
<proteinExistence type="predicted"/>
<feature type="transmembrane region" description="Helical" evidence="2">
    <location>
        <begin position="9"/>
        <end position="29"/>
    </location>
</feature>
<dbReference type="Gene3D" id="2.130.10.10">
    <property type="entry name" value="YVTN repeat-like/Quinoprotein amine dehydrogenase"/>
    <property type="match status" value="1"/>
</dbReference>
<keyword evidence="4" id="KW-1185">Reference proteome</keyword>
<comment type="caution">
    <text evidence="3">The sequence shown here is derived from an EMBL/GenBank/DDBJ whole genome shotgun (WGS) entry which is preliminary data.</text>
</comment>
<dbReference type="AlphaFoldDB" id="A0A7M4DJK2"/>
<keyword evidence="2" id="KW-0812">Transmembrane</keyword>
<dbReference type="InterPro" id="IPR015943">
    <property type="entry name" value="WD40/YVTN_repeat-like_dom_sf"/>
</dbReference>
<organism evidence="3 4">
    <name type="scientific">Occultella aeris</name>
    <dbReference type="NCBI Taxonomy" id="2761496"/>
    <lineage>
        <taxon>Bacteria</taxon>
        <taxon>Bacillati</taxon>
        <taxon>Actinomycetota</taxon>
        <taxon>Actinomycetes</taxon>
        <taxon>Micrococcales</taxon>
        <taxon>Ruaniaceae</taxon>
        <taxon>Occultella</taxon>
    </lineage>
</organism>
<feature type="region of interest" description="Disordered" evidence="1">
    <location>
        <begin position="38"/>
        <end position="75"/>
    </location>
</feature>
<name>A0A7M4DJK2_9MICO</name>
<dbReference type="SUPFAM" id="SSF110296">
    <property type="entry name" value="Oligoxyloglucan reducing end-specific cellobiohydrolase"/>
    <property type="match status" value="1"/>
</dbReference>
<keyword evidence="2" id="KW-0472">Membrane</keyword>
<protein>
    <recommendedName>
        <fullName evidence="5">Photosynthesis system II assembly factor Ycf48/Hcf136-like domain-containing protein</fullName>
    </recommendedName>
</protein>
<sequence>MRWLQENRLAALALAALVVLNVILIALLFRPQTPPAADPYIPPTQPEPTTTAPAPDPSTTAAAPEDEPTTAAPVEPVPALRLLTIASAQIGWRAMVGDCETPGLVEFSGDGGQTWASADPGLGPVVRLKALDETTAFAIGGAGDCAPSFTITSSAGAEWESQDNELPGAWYLEPADRNAVHGPGGTAAPCATQVVDVAGLTNTQAAVLCTDGAVHLTGDAGATWASAGSIAGGVAVAPQLSIDAGNPGYLLASLEDGCDGVAVRFVTEDGAGLNDAAGCAPVPDAQPGAVALALNEGVAWLWAGEQVLVSSDAGATW</sequence>
<accession>A0A7M4DJK2</accession>
<evidence type="ECO:0000313" key="4">
    <source>
        <dbReference type="Proteomes" id="UP000419743"/>
    </source>
</evidence>
<dbReference type="RefSeq" id="WP_156741074.1">
    <property type="nucleotide sequence ID" value="NZ_CACRYJ010000032.1"/>
</dbReference>
<reference evidence="3 4" key="1">
    <citation type="submission" date="2019-11" db="EMBL/GenBank/DDBJ databases">
        <authorList>
            <person name="Criscuolo A."/>
        </authorList>
    </citation>
    <scope>NUCLEOTIDE SEQUENCE [LARGE SCALE GENOMIC DNA]</scope>
    <source>
        <strain evidence="3">CIP111667</strain>
    </source>
</reference>
<evidence type="ECO:0000313" key="3">
    <source>
        <dbReference type="EMBL" id="VZO37222.1"/>
    </source>
</evidence>
<feature type="compositionally biased region" description="Low complexity" evidence="1">
    <location>
        <begin position="47"/>
        <end position="75"/>
    </location>
</feature>
<keyword evidence="2" id="KW-1133">Transmembrane helix</keyword>
<evidence type="ECO:0000256" key="1">
    <source>
        <dbReference type="SAM" id="MobiDB-lite"/>
    </source>
</evidence>
<evidence type="ECO:0008006" key="5">
    <source>
        <dbReference type="Google" id="ProtNLM"/>
    </source>
</evidence>
<dbReference type="EMBL" id="CACRYJ010000032">
    <property type="protein sequence ID" value="VZO37222.1"/>
    <property type="molecule type" value="Genomic_DNA"/>
</dbReference>